<organism evidence="4 5">
    <name type="scientific">Aerophototrophica crusticola</name>
    <dbReference type="NCBI Taxonomy" id="1709002"/>
    <lineage>
        <taxon>Bacteria</taxon>
        <taxon>Pseudomonadati</taxon>
        <taxon>Pseudomonadota</taxon>
        <taxon>Alphaproteobacteria</taxon>
        <taxon>Rhodospirillales</taxon>
        <taxon>Rhodospirillaceae</taxon>
        <taxon>Aerophototrophica</taxon>
    </lineage>
</organism>
<evidence type="ECO:0000256" key="2">
    <source>
        <dbReference type="SAM" id="SignalP"/>
    </source>
</evidence>
<keyword evidence="5" id="KW-1185">Reference proteome</keyword>
<evidence type="ECO:0000259" key="3">
    <source>
        <dbReference type="Pfam" id="PF13505"/>
    </source>
</evidence>
<name>A0A858R7X9_9PROT</name>
<proteinExistence type="predicted"/>
<sequence length="205" mass="21178">MTTKKILAATAAALAISAAAAVPALAKDGFYVAPSLGLLVPQSQDYDDGVDTGKVEFDNGWTIGAAAGYRFGQFRVEGELAYGEVSGGDFTFNGAKSSFDAEQTLFSGTLAGYYDFGADGIQPYVGGGIGFLSADIENVSALGINAGDLGSDTNLTLFGEAGVAIPVGENLAIVPSYRYIWVDDGGDGFDNNTAHNFRVALRVGF</sequence>
<feature type="domain" description="Outer membrane protein beta-barrel" evidence="3">
    <location>
        <begin position="10"/>
        <end position="201"/>
    </location>
</feature>
<dbReference type="EMBL" id="CP051775">
    <property type="protein sequence ID" value="QJE73540.1"/>
    <property type="molecule type" value="Genomic_DNA"/>
</dbReference>
<protein>
    <submittedName>
        <fullName evidence="4">Porin family protein</fullName>
    </submittedName>
</protein>
<dbReference type="InterPro" id="IPR027385">
    <property type="entry name" value="Beta-barrel_OMP"/>
</dbReference>
<feature type="chain" id="PRO_5032942730" evidence="2">
    <location>
        <begin position="27"/>
        <end position="205"/>
    </location>
</feature>
<accession>A0A858R7X9</accession>
<dbReference type="Proteomes" id="UP000501891">
    <property type="component" value="Chromosome"/>
</dbReference>
<evidence type="ECO:0000313" key="4">
    <source>
        <dbReference type="EMBL" id="QJE73540.1"/>
    </source>
</evidence>
<keyword evidence="1 2" id="KW-0732">Signal</keyword>
<evidence type="ECO:0000313" key="5">
    <source>
        <dbReference type="Proteomes" id="UP000501891"/>
    </source>
</evidence>
<dbReference type="AlphaFoldDB" id="A0A858R7X9"/>
<reference evidence="4" key="1">
    <citation type="submission" date="2020-04" db="EMBL/GenBank/DDBJ databases">
        <title>A desert anoxygenic phototrophic bacterium fixes CO2 using RubisCO under aerobic conditions.</title>
        <authorList>
            <person name="Tang K."/>
        </authorList>
    </citation>
    <scope>NUCLEOTIDE SEQUENCE [LARGE SCALE GENOMIC DNA]</scope>
    <source>
        <strain evidence="4">MIMtkB3</strain>
    </source>
</reference>
<evidence type="ECO:0000256" key="1">
    <source>
        <dbReference type="ARBA" id="ARBA00022729"/>
    </source>
</evidence>
<dbReference type="Pfam" id="PF13505">
    <property type="entry name" value="OMP_b-brl"/>
    <property type="match status" value="1"/>
</dbReference>
<dbReference type="KEGG" id="acru:HHL28_10975"/>
<dbReference type="InterPro" id="IPR011250">
    <property type="entry name" value="OMP/PagP_B-barrel"/>
</dbReference>
<gene>
    <name evidence="4" type="ORF">HHL28_10975</name>
</gene>
<feature type="signal peptide" evidence="2">
    <location>
        <begin position="1"/>
        <end position="26"/>
    </location>
</feature>
<dbReference type="Gene3D" id="2.40.160.20">
    <property type="match status" value="1"/>
</dbReference>
<dbReference type="SUPFAM" id="SSF56925">
    <property type="entry name" value="OMPA-like"/>
    <property type="match status" value="1"/>
</dbReference>